<dbReference type="AlphaFoldDB" id="A0A834FXM0"/>
<proteinExistence type="predicted"/>
<name>A0A834FXM0_RHOSS</name>
<reference evidence="1" key="1">
    <citation type="submission" date="2019-11" db="EMBL/GenBank/DDBJ databases">
        <authorList>
            <person name="Liu Y."/>
            <person name="Hou J."/>
            <person name="Li T.-Q."/>
            <person name="Guan C.-H."/>
            <person name="Wu X."/>
            <person name="Wu H.-Z."/>
            <person name="Ling F."/>
            <person name="Zhang R."/>
            <person name="Shi X.-G."/>
            <person name="Ren J.-P."/>
            <person name="Chen E.-F."/>
            <person name="Sun J.-M."/>
        </authorList>
    </citation>
    <scope>NUCLEOTIDE SEQUENCE</scope>
    <source>
        <strain evidence="1">Adult_tree_wgs_1</strain>
        <tissue evidence="1">Leaves</tissue>
    </source>
</reference>
<accession>A0A834FXM0</accession>
<keyword evidence="2" id="KW-1185">Reference proteome</keyword>
<protein>
    <submittedName>
        <fullName evidence="1">Uncharacterized protein</fullName>
    </submittedName>
</protein>
<organism evidence="1 2">
    <name type="scientific">Rhododendron simsii</name>
    <name type="common">Sims's rhododendron</name>
    <dbReference type="NCBI Taxonomy" id="118357"/>
    <lineage>
        <taxon>Eukaryota</taxon>
        <taxon>Viridiplantae</taxon>
        <taxon>Streptophyta</taxon>
        <taxon>Embryophyta</taxon>
        <taxon>Tracheophyta</taxon>
        <taxon>Spermatophyta</taxon>
        <taxon>Magnoliopsida</taxon>
        <taxon>eudicotyledons</taxon>
        <taxon>Gunneridae</taxon>
        <taxon>Pentapetalae</taxon>
        <taxon>asterids</taxon>
        <taxon>Ericales</taxon>
        <taxon>Ericaceae</taxon>
        <taxon>Ericoideae</taxon>
        <taxon>Rhodoreae</taxon>
        <taxon>Rhododendron</taxon>
    </lineage>
</organism>
<evidence type="ECO:0000313" key="2">
    <source>
        <dbReference type="Proteomes" id="UP000626092"/>
    </source>
</evidence>
<dbReference type="Proteomes" id="UP000626092">
    <property type="component" value="Unassembled WGS sequence"/>
</dbReference>
<sequence>MSISLVHLIQLCRSYYLSLSPPCPYPDFFDSIAGSHVHIFLCLSTRVWIFVVKDGLRHAVNSIQQMSNSLFPCELHEIVHAKAEVIEESAKIDMLLKANRVDKEQKRKSLGTQEQRPNHFKASRKRCLLHVAIERHKENKTHCNGNLVATKHSWTLSLLVLTIWPGTPTESKQCLLKMRRSSQIVNTRSIAIKELFSTAVL</sequence>
<gene>
    <name evidence="1" type="ORF">RHSIM_RhsimUnG0153500</name>
</gene>
<evidence type="ECO:0000313" key="1">
    <source>
        <dbReference type="EMBL" id="KAF7113174.1"/>
    </source>
</evidence>
<dbReference type="EMBL" id="WJXA01000333">
    <property type="protein sequence ID" value="KAF7113174.1"/>
    <property type="molecule type" value="Genomic_DNA"/>
</dbReference>
<dbReference type="OrthoDB" id="1724875at2759"/>
<comment type="caution">
    <text evidence="1">The sequence shown here is derived from an EMBL/GenBank/DDBJ whole genome shotgun (WGS) entry which is preliminary data.</text>
</comment>